<evidence type="ECO:0000256" key="1">
    <source>
        <dbReference type="ARBA" id="ARBA00001973"/>
    </source>
</evidence>
<keyword evidence="4" id="KW-0479">Metal-binding</keyword>
<accession>A0A4Q1BRI5</accession>
<dbReference type="GO" id="GO:0046872">
    <property type="term" value="F:metal ion binding"/>
    <property type="evidence" value="ECO:0007669"/>
    <property type="project" value="UniProtKB-KW"/>
</dbReference>
<dbReference type="Gene3D" id="3.30.70.100">
    <property type="match status" value="1"/>
</dbReference>
<dbReference type="PANTHER" id="PTHR22814:SF287">
    <property type="entry name" value="COPPER TRANSPORT PROTEIN ATX1"/>
    <property type="match status" value="1"/>
</dbReference>
<dbReference type="VEuPathDB" id="FungiDB:TREMEDRAFT_44109"/>
<feature type="region of interest" description="Disordered" evidence="5">
    <location>
        <begin position="1"/>
        <end position="24"/>
    </location>
</feature>
<dbReference type="AlphaFoldDB" id="A0A4Q1BRI5"/>
<dbReference type="Proteomes" id="UP000289152">
    <property type="component" value="Unassembled WGS sequence"/>
</dbReference>
<evidence type="ECO:0000313" key="7">
    <source>
        <dbReference type="EMBL" id="RXK40585.1"/>
    </source>
</evidence>
<evidence type="ECO:0000313" key="8">
    <source>
        <dbReference type="Proteomes" id="UP000289152"/>
    </source>
</evidence>
<evidence type="ECO:0000256" key="4">
    <source>
        <dbReference type="ARBA" id="ARBA00022723"/>
    </source>
</evidence>
<protein>
    <recommendedName>
        <fullName evidence="3">Superoxide dismutase 1 copper chaperone</fullName>
    </recommendedName>
</protein>
<dbReference type="FunCoup" id="A0A4Q1BRI5">
    <property type="interactions" value="31"/>
</dbReference>
<evidence type="ECO:0000256" key="3">
    <source>
        <dbReference type="ARBA" id="ARBA00016103"/>
    </source>
</evidence>
<dbReference type="InParanoid" id="A0A4Q1BRI5"/>
<dbReference type="SUPFAM" id="SSF49329">
    <property type="entry name" value="Cu,Zn superoxide dismutase-like"/>
    <property type="match status" value="1"/>
</dbReference>
<sequence length="466" mass="49631">MSTEVPTSTVPPKPVSPAESIPGGPITALEPIVETTILEKAKGIAKPYIEKVQATAKPLTDAAKPYTDAGIAKAKILAEKIEHVTPSMPMSIEAGVPPPETAFQMMAADEQAAASAPPTPLPTAGEVGEKAKEMFEQGVRSVQTAFNQITHAIDEKTASDTHPGIITQVTTAIHTGVDKVEAFVNEKERTKSSKSGNDAEIPLSTVSFKTEFAVDMTCQNCVDEVSDALQKVPGIEKYDVDLSKKQVTTVGRTPPSRLLSALRATHRQVIVRGSSPASPSSPSQAAVSILESPLPIPSSITDENTERALPGVNEAEFTQKVFGICRFVQIAPKLVLVDLTVRLPPTALGEKYKVYISSTGDMISPPETTGKPYFHLGQVELDEGGYGDMFCEVEGDLWEWIGRGCVVQATSTQENTETTSSIGQIFAGVVAQSAGVWGNDKTVCACSGRTMWEEGREMESKGTSTL</sequence>
<comment type="cofactor">
    <cofactor evidence="1">
        <name>Cu(2+)</name>
        <dbReference type="ChEBI" id="CHEBI:29036"/>
    </cofactor>
</comment>
<gene>
    <name evidence="7" type="ORF">M231_02040</name>
</gene>
<feature type="domain" description="HMA" evidence="6">
    <location>
        <begin position="207"/>
        <end position="270"/>
    </location>
</feature>
<dbReference type="InterPro" id="IPR036163">
    <property type="entry name" value="HMA_dom_sf"/>
</dbReference>
<dbReference type="InterPro" id="IPR006121">
    <property type="entry name" value="HMA_dom"/>
</dbReference>
<name>A0A4Q1BRI5_TREME</name>
<evidence type="ECO:0000256" key="2">
    <source>
        <dbReference type="ARBA" id="ARBA00010636"/>
    </source>
</evidence>
<evidence type="ECO:0000256" key="5">
    <source>
        <dbReference type="SAM" id="MobiDB-lite"/>
    </source>
</evidence>
<dbReference type="PROSITE" id="PS50846">
    <property type="entry name" value="HMA_2"/>
    <property type="match status" value="1"/>
</dbReference>
<proteinExistence type="inferred from homology"/>
<dbReference type="STRING" id="5217.A0A4Q1BRI5"/>
<dbReference type="GO" id="GO:0006801">
    <property type="term" value="P:superoxide metabolic process"/>
    <property type="evidence" value="ECO:0007669"/>
    <property type="project" value="InterPro"/>
</dbReference>
<dbReference type="OrthoDB" id="689350at2759"/>
<dbReference type="Gene3D" id="2.60.40.200">
    <property type="entry name" value="Superoxide dismutase, copper/zinc binding domain"/>
    <property type="match status" value="1"/>
</dbReference>
<keyword evidence="8" id="KW-1185">Reference proteome</keyword>
<dbReference type="CDD" id="cd00371">
    <property type="entry name" value="HMA"/>
    <property type="match status" value="1"/>
</dbReference>
<dbReference type="Pfam" id="PF00403">
    <property type="entry name" value="HMA"/>
    <property type="match status" value="1"/>
</dbReference>
<dbReference type="PANTHER" id="PTHR22814">
    <property type="entry name" value="COPPER TRANSPORT PROTEIN ATOX1-RELATED"/>
    <property type="match status" value="1"/>
</dbReference>
<comment type="similarity">
    <text evidence="2">Belongs to the CCS1 family.</text>
</comment>
<reference evidence="7 8" key="1">
    <citation type="submission" date="2016-06" db="EMBL/GenBank/DDBJ databases">
        <title>Evolution of pathogenesis and genome organization in the Tremellales.</title>
        <authorList>
            <person name="Cuomo C."/>
            <person name="Litvintseva A."/>
            <person name="Heitman J."/>
            <person name="Chen Y."/>
            <person name="Sun S."/>
            <person name="Springer D."/>
            <person name="Dromer F."/>
            <person name="Young S."/>
            <person name="Zeng Q."/>
            <person name="Chapman S."/>
            <person name="Gujja S."/>
            <person name="Saif S."/>
            <person name="Birren B."/>
        </authorList>
    </citation>
    <scope>NUCLEOTIDE SEQUENCE [LARGE SCALE GENOMIC DNA]</scope>
    <source>
        <strain evidence="7 8">ATCC 28783</strain>
    </source>
</reference>
<dbReference type="EMBL" id="SDIL01000016">
    <property type="protein sequence ID" value="RXK40585.1"/>
    <property type="molecule type" value="Genomic_DNA"/>
</dbReference>
<dbReference type="SUPFAM" id="SSF55008">
    <property type="entry name" value="HMA, heavy metal-associated domain"/>
    <property type="match status" value="1"/>
</dbReference>
<dbReference type="InterPro" id="IPR036423">
    <property type="entry name" value="SOD-like_Cu/Zn_dom_sf"/>
</dbReference>
<comment type="caution">
    <text evidence="7">The sequence shown here is derived from an EMBL/GenBank/DDBJ whole genome shotgun (WGS) entry which is preliminary data.</text>
</comment>
<organism evidence="7 8">
    <name type="scientific">Tremella mesenterica</name>
    <name type="common">Jelly fungus</name>
    <dbReference type="NCBI Taxonomy" id="5217"/>
    <lineage>
        <taxon>Eukaryota</taxon>
        <taxon>Fungi</taxon>
        <taxon>Dikarya</taxon>
        <taxon>Basidiomycota</taxon>
        <taxon>Agaricomycotina</taxon>
        <taxon>Tremellomycetes</taxon>
        <taxon>Tremellales</taxon>
        <taxon>Tremellaceae</taxon>
        <taxon>Tremella</taxon>
    </lineage>
</organism>
<evidence type="ECO:0000259" key="6">
    <source>
        <dbReference type="PROSITE" id="PS50846"/>
    </source>
</evidence>
<dbReference type="VEuPathDB" id="FungiDB:TREMEDRAFT_56998"/>